<gene>
    <name evidence="2" type="ORF">LEP1GSC150_0326</name>
</gene>
<accession>M3IF40</accession>
<keyword evidence="1" id="KW-1133">Transmembrane helix</keyword>
<sequence length="48" mass="5692">MRILFYSQEKAYFLPIGWIVKIFKSIFYFLLLLIVCESIALGIVAWSF</sequence>
<organism evidence="2 3">
    <name type="scientific">Leptospira interrogans serovar Copenhageni str. LT2050</name>
    <dbReference type="NCBI Taxonomy" id="1001598"/>
    <lineage>
        <taxon>Bacteria</taxon>
        <taxon>Pseudomonadati</taxon>
        <taxon>Spirochaetota</taxon>
        <taxon>Spirochaetia</taxon>
        <taxon>Leptospirales</taxon>
        <taxon>Leptospiraceae</taxon>
        <taxon>Leptospira</taxon>
    </lineage>
</organism>
<dbReference type="AlphaFoldDB" id="M3IF40"/>
<evidence type="ECO:0000313" key="3">
    <source>
        <dbReference type="Proteomes" id="UP000011778"/>
    </source>
</evidence>
<keyword evidence="1" id="KW-0812">Transmembrane</keyword>
<name>M3IF40_LEPIT</name>
<dbReference type="Proteomes" id="UP000011778">
    <property type="component" value="Unassembled WGS sequence"/>
</dbReference>
<keyword evidence="1" id="KW-0472">Membrane</keyword>
<evidence type="ECO:0000256" key="1">
    <source>
        <dbReference type="SAM" id="Phobius"/>
    </source>
</evidence>
<dbReference type="EMBL" id="AFMD02000530">
    <property type="protein sequence ID" value="EMG19342.1"/>
    <property type="molecule type" value="Genomic_DNA"/>
</dbReference>
<protein>
    <submittedName>
        <fullName evidence="2">Uncharacterized protein</fullName>
    </submittedName>
</protein>
<proteinExistence type="predicted"/>
<reference evidence="2 3" key="1">
    <citation type="submission" date="2013-02" db="EMBL/GenBank/DDBJ databases">
        <authorList>
            <person name="Harkins D.M."/>
            <person name="Durkin A.S."/>
            <person name="Brinkac L.M."/>
            <person name="Haft D.H."/>
            <person name="Selengut J.D."/>
            <person name="Sanka R."/>
            <person name="DePew J."/>
            <person name="Purushe J."/>
            <person name="Tulsiani S.M."/>
            <person name="Graham G.C."/>
            <person name="Burns M.-A."/>
            <person name="Dohnt M.F."/>
            <person name="Smythe L.D."/>
            <person name="McKay D.B."/>
            <person name="Craig S.B."/>
            <person name="Vinetz J.M."/>
            <person name="Sutton G.G."/>
            <person name="Nierman W.C."/>
            <person name="Fouts D.E."/>
        </authorList>
    </citation>
    <scope>NUCLEOTIDE SEQUENCE [LARGE SCALE GENOMIC DNA]</scope>
    <source>
        <strain evidence="2 3">LT2050</strain>
    </source>
</reference>
<feature type="transmembrane region" description="Helical" evidence="1">
    <location>
        <begin position="26"/>
        <end position="46"/>
    </location>
</feature>
<comment type="caution">
    <text evidence="2">The sequence shown here is derived from an EMBL/GenBank/DDBJ whole genome shotgun (WGS) entry which is preliminary data.</text>
</comment>
<evidence type="ECO:0000313" key="2">
    <source>
        <dbReference type="EMBL" id="EMG19342.1"/>
    </source>
</evidence>